<feature type="compositionally biased region" description="Polar residues" evidence="1">
    <location>
        <begin position="1"/>
        <end position="14"/>
    </location>
</feature>
<dbReference type="Proteomes" id="UP000054018">
    <property type="component" value="Unassembled WGS sequence"/>
</dbReference>
<evidence type="ECO:0000313" key="3">
    <source>
        <dbReference type="Proteomes" id="UP000054018"/>
    </source>
</evidence>
<name>A0A0C9Z2P9_9AGAM</name>
<evidence type="ECO:0000313" key="2">
    <source>
        <dbReference type="EMBL" id="KIK23306.1"/>
    </source>
</evidence>
<dbReference type="AlphaFoldDB" id="A0A0C9Z2P9"/>
<protein>
    <submittedName>
        <fullName evidence="2">Unplaced genomic scaffold scaffold_43, whole genome shotgun sequence</fullName>
    </submittedName>
</protein>
<evidence type="ECO:0000256" key="1">
    <source>
        <dbReference type="SAM" id="MobiDB-lite"/>
    </source>
</evidence>
<gene>
    <name evidence="2" type="ORF">PISMIDRAFT_10955</name>
</gene>
<keyword evidence="3" id="KW-1185">Reference proteome</keyword>
<proteinExistence type="predicted"/>
<dbReference type="EMBL" id="KN833727">
    <property type="protein sequence ID" value="KIK23306.1"/>
    <property type="molecule type" value="Genomic_DNA"/>
</dbReference>
<organism evidence="2 3">
    <name type="scientific">Pisolithus microcarpus 441</name>
    <dbReference type="NCBI Taxonomy" id="765257"/>
    <lineage>
        <taxon>Eukaryota</taxon>
        <taxon>Fungi</taxon>
        <taxon>Dikarya</taxon>
        <taxon>Basidiomycota</taxon>
        <taxon>Agaricomycotina</taxon>
        <taxon>Agaricomycetes</taxon>
        <taxon>Agaricomycetidae</taxon>
        <taxon>Boletales</taxon>
        <taxon>Sclerodermatineae</taxon>
        <taxon>Pisolithaceae</taxon>
        <taxon>Pisolithus</taxon>
    </lineage>
</organism>
<dbReference type="HOGENOM" id="CLU_2016150_0_0_1"/>
<feature type="region of interest" description="Disordered" evidence="1">
    <location>
        <begin position="1"/>
        <end position="45"/>
    </location>
</feature>
<sequence length="136" mass="15572">MVQASKPNRGNTTKEQLEEPDEEKMVNGNCEHKETSDHKEGSQYDEGSLIKEYKVYLEVDDDNEPITYFGVMHEEDESTTSEEKKSAALNQGVTPWKWMKKIHTRMNLKKKDGNGLGYTVQCTKEHATNVNIESTM</sequence>
<reference evidence="3" key="2">
    <citation type="submission" date="2015-01" db="EMBL/GenBank/DDBJ databases">
        <title>Evolutionary Origins and Diversification of the Mycorrhizal Mutualists.</title>
        <authorList>
            <consortium name="DOE Joint Genome Institute"/>
            <consortium name="Mycorrhizal Genomics Consortium"/>
            <person name="Kohler A."/>
            <person name="Kuo A."/>
            <person name="Nagy L.G."/>
            <person name="Floudas D."/>
            <person name="Copeland A."/>
            <person name="Barry K.W."/>
            <person name="Cichocki N."/>
            <person name="Veneault-Fourrey C."/>
            <person name="LaButti K."/>
            <person name="Lindquist E.A."/>
            <person name="Lipzen A."/>
            <person name="Lundell T."/>
            <person name="Morin E."/>
            <person name="Murat C."/>
            <person name="Riley R."/>
            <person name="Ohm R."/>
            <person name="Sun H."/>
            <person name="Tunlid A."/>
            <person name="Henrissat B."/>
            <person name="Grigoriev I.V."/>
            <person name="Hibbett D.S."/>
            <person name="Martin F."/>
        </authorList>
    </citation>
    <scope>NUCLEOTIDE SEQUENCE [LARGE SCALE GENOMIC DNA]</scope>
    <source>
        <strain evidence="3">441</strain>
    </source>
</reference>
<feature type="compositionally biased region" description="Basic and acidic residues" evidence="1">
    <location>
        <begin position="30"/>
        <end position="45"/>
    </location>
</feature>
<accession>A0A0C9Z2P9</accession>
<reference evidence="2 3" key="1">
    <citation type="submission" date="2014-04" db="EMBL/GenBank/DDBJ databases">
        <authorList>
            <consortium name="DOE Joint Genome Institute"/>
            <person name="Kuo A."/>
            <person name="Kohler A."/>
            <person name="Costa M.D."/>
            <person name="Nagy L.G."/>
            <person name="Floudas D."/>
            <person name="Copeland A."/>
            <person name="Barry K.W."/>
            <person name="Cichocki N."/>
            <person name="Veneault-Fourrey C."/>
            <person name="LaButti K."/>
            <person name="Lindquist E.A."/>
            <person name="Lipzen A."/>
            <person name="Lundell T."/>
            <person name="Morin E."/>
            <person name="Murat C."/>
            <person name="Sun H."/>
            <person name="Tunlid A."/>
            <person name="Henrissat B."/>
            <person name="Grigoriev I.V."/>
            <person name="Hibbett D.S."/>
            <person name="Martin F."/>
            <person name="Nordberg H.P."/>
            <person name="Cantor M.N."/>
            <person name="Hua S.X."/>
        </authorList>
    </citation>
    <scope>NUCLEOTIDE SEQUENCE [LARGE SCALE GENOMIC DNA]</scope>
    <source>
        <strain evidence="2 3">441</strain>
    </source>
</reference>